<dbReference type="GO" id="GO:0000287">
    <property type="term" value="F:magnesium ion binding"/>
    <property type="evidence" value="ECO:0007669"/>
    <property type="project" value="UniProtKB-UniRule"/>
</dbReference>
<evidence type="ECO:0000256" key="5">
    <source>
        <dbReference type="ARBA" id="ARBA00011525"/>
    </source>
</evidence>
<comment type="subunit">
    <text evidence="5">Heterooligomer of subunits alpha (IDH3A), beta (IDH3B), and gamma (IDH3G) in the apparent ratio of 2:1:1. The heterodimer containing one IDH3A and one IDH3B subunit and the heterodimer containing one IDH3A and one IDH3G subunit assemble into a heterotetramer (which contains two subunits of IDH3A, one of IDH3B and one of IDH3G) and further into the heterooctamer.</text>
</comment>
<evidence type="ECO:0000256" key="13">
    <source>
        <dbReference type="ARBA" id="ARBA00023211"/>
    </source>
</evidence>
<evidence type="ECO:0000259" key="17">
    <source>
        <dbReference type="SMART" id="SM01329"/>
    </source>
</evidence>
<reference evidence="18" key="1">
    <citation type="journal article" date="2004" name="Nature">
        <title>Genome duplication in the teleost fish Tetraodon nigroviridis reveals the early vertebrate proto-karyotype.</title>
        <authorList>
            <person name="Jaillon O."/>
            <person name="Aury J.-M."/>
            <person name="Brunet F."/>
            <person name="Petit J.-L."/>
            <person name="Stange-Thomann N."/>
            <person name="Mauceli E."/>
            <person name="Bouneau L."/>
            <person name="Fischer C."/>
            <person name="Ozouf-Costaz C."/>
            <person name="Bernot A."/>
            <person name="Nicaud S."/>
            <person name="Jaffe D."/>
            <person name="Fisher S."/>
            <person name="Lutfalla G."/>
            <person name="Dossat C."/>
            <person name="Segurens B."/>
            <person name="Dasilva C."/>
            <person name="Salanoubat M."/>
            <person name="Levy M."/>
            <person name="Boudet N."/>
            <person name="Castellano S."/>
            <person name="Anthouard V."/>
            <person name="Jubin C."/>
            <person name="Castelli V."/>
            <person name="Katinka M."/>
            <person name="Vacherie B."/>
            <person name="Biemont C."/>
            <person name="Skalli Z."/>
            <person name="Cattolico L."/>
            <person name="Poulain J."/>
            <person name="De Berardinis V."/>
            <person name="Cruaud C."/>
            <person name="Duprat S."/>
            <person name="Brottier P."/>
            <person name="Coutanceau J.-P."/>
            <person name="Gouzy J."/>
            <person name="Parra G."/>
            <person name="Lardier G."/>
            <person name="Chapple C."/>
            <person name="McKernan K.J."/>
            <person name="McEwan P."/>
            <person name="Bosak S."/>
            <person name="Kellis M."/>
            <person name="Volff J.-N."/>
            <person name="Guigo R."/>
            <person name="Zody M.C."/>
            <person name="Mesirov J."/>
            <person name="Lindblad-Toh K."/>
            <person name="Birren B."/>
            <person name="Nusbaum C."/>
            <person name="Kahn D."/>
            <person name="Robinson-Rechavi M."/>
            <person name="Laudet V."/>
            <person name="Schachter V."/>
            <person name="Quetier F."/>
            <person name="Saurin W."/>
            <person name="Scarpelli C."/>
            <person name="Wincker P."/>
            <person name="Lander E.S."/>
            <person name="Weissenbach J."/>
            <person name="Roest Crollius H."/>
        </authorList>
    </citation>
    <scope>NUCLEOTIDE SEQUENCE [LARGE SCALE GENOMIC DNA]</scope>
</reference>
<dbReference type="GO" id="GO:0051287">
    <property type="term" value="F:NAD binding"/>
    <property type="evidence" value="ECO:0007669"/>
    <property type="project" value="UniProtKB-UniRule"/>
</dbReference>
<keyword evidence="10" id="KW-0460">Magnesium</keyword>
<dbReference type="FunFam" id="3.40.718.10:FF:000011">
    <property type="entry name" value="Isocitrate dehydrogenase [NAD] subunit, mitochondrial"/>
    <property type="match status" value="1"/>
</dbReference>
<keyword evidence="13" id="KW-0464">Manganese</keyword>
<keyword evidence="9" id="KW-0067">ATP-binding</keyword>
<dbReference type="KEGG" id="tng:GSTEN00028116G001"/>
<dbReference type="Pfam" id="PF00180">
    <property type="entry name" value="Iso_dh"/>
    <property type="match status" value="1"/>
</dbReference>
<feature type="region of interest" description="Disordered" evidence="16">
    <location>
        <begin position="35"/>
        <end position="54"/>
    </location>
</feature>
<dbReference type="SUPFAM" id="SSF53659">
    <property type="entry name" value="Isocitrate/Isopropylmalate dehydrogenase-like"/>
    <property type="match status" value="1"/>
</dbReference>
<evidence type="ECO:0000256" key="15">
    <source>
        <dbReference type="RuleBase" id="RU361266"/>
    </source>
</evidence>
<dbReference type="GO" id="GO:0005739">
    <property type="term" value="C:mitochondrion"/>
    <property type="evidence" value="ECO:0007669"/>
    <property type="project" value="UniProtKB-SubCell"/>
</dbReference>
<comment type="cofactor">
    <cofactor evidence="2">
        <name>Mg(2+)</name>
        <dbReference type="ChEBI" id="CHEBI:18420"/>
    </cofactor>
</comment>
<reference evidence="18" key="2">
    <citation type="submission" date="2004-02" db="EMBL/GenBank/DDBJ databases">
        <authorList>
            <consortium name="Genoscope"/>
            <consortium name="Whitehead Institute Centre for Genome Research"/>
        </authorList>
    </citation>
    <scope>NUCLEOTIDE SEQUENCE</scope>
</reference>
<dbReference type="AlphaFoldDB" id="Q4RVY7"/>
<evidence type="ECO:0000256" key="8">
    <source>
        <dbReference type="ARBA" id="ARBA00022741"/>
    </source>
</evidence>
<dbReference type="EMBL" id="CAAE01014991">
    <property type="protein sequence ID" value="CAG07445.1"/>
    <property type="molecule type" value="Genomic_DNA"/>
</dbReference>
<dbReference type="InterPro" id="IPR024084">
    <property type="entry name" value="IsoPropMal-DH-like_dom"/>
</dbReference>
<dbReference type="GO" id="GO:0016616">
    <property type="term" value="F:oxidoreductase activity, acting on the CH-OH group of donors, NAD or NADP as acceptor"/>
    <property type="evidence" value="ECO:0007669"/>
    <property type="project" value="InterPro"/>
</dbReference>
<comment type="cofactor">
    <cofactor evidence="1">
        <name>Mn(2+)</name>
        <dbReference type="ChEBI" id="CHEBI:29035"/>
    </cofactor>
</comment>
<dbReference type="PROSITE" id="PS00470">
    <property type="entry name" value="IDH_IMDH"/>
    <property type="match status" value="1"/>
</dbReference>
<dbReference type="InterPro" id="IPR004434">
    <property type="entry name" value="Isocitrate_DH_NAD"/>
</dbReference>
<evidence type="ECO:0000256" key="2">
    <source>
        <dbReference type="ARBA" id="ARBA00001946"/>
    </source>
</evidence>
<keyword evidence="8" id="KW-0547">Nucleotide-binding</keyword>
<feature type="non-terminal residue" evidence="18">
    <location>
        <position position="388"/>
    </location>
</feature>
<evidence type="ECO:0000256" key="10">
    <source>
        <dbReference type="ARBA" id="ARBA00022842"/>
    </source>
</evidence>
<dbReference type="InterPro" id="IPR019818">
    <property type="entry name" value="IsoCit/isopropylmalate_DH_CS"/>
</dbReference>
<keyword evidence="7" id="KW-0479">Metal-binding</keyword>
<dbReference type="GO" id="GO:0006099">
    <property type="term" value="P:tricarboxylic acid cycle"/>
    <property type="evidence" value="ECO:0007669"/>
    <property type="project" value="UniProtKB-UniRule"/>
</dbReference>
<evidence type="ECO:0000256" key="3">
    <source>
        <dbReference type="ARBA" id="ARBA00004173"/>
    </source>
</evidence>
<evidence type="ECO:0000256" key="1">
    <source>
        <dbReference type="ARBA" id="ARBA00001936"/>
    </source>
</evidence>
<evidence type="ECO:0000256" key="4">
    <source>
        <dbReference type="ARBA" id="ARBA00007769"/>
    </source>
</evidence>
<evidence type="ECO:0000256" key="6">
    <source>
        <dbReference type="ARBA" id="ARBA00022532"/>
    </source>
</evidence>
<dbReference type="SMART" id="SM01329">
    <property type="entry name" value="Iso_dh"/>
    <property type="match status" value="1"/>
</dbReference>
<protein>
    <recommendedName>
        <fullName evidence="15">Isocitrate dehydrogenase [NAD] subunit, mitochondrial</fullName>
    </recommendedName>
</protein>
<evidence type="ECO:0000256" key="14">
    <source>
        <dbReference type="ARBA" id="ARBA00049641"/>
    </source>
</evidence>
<evidence type="ECO:0000256" key="12">
    <source>
        <dbReference type="ARBA" id="ARBA00023128"/>
    </source>
</evidence>
<feature type="domain" description="Isopropylmalate dehydrogenase-like" evidence="17">
    <location>
        <begin position="58"/>
        <end position="382"/>
    </location>
</feature>
<evidence type="ECO:0000256" key="16">
    <source>
        <dbReference type="SAM" id="MobiDB-lite"/>
    </source>
</evidence>
<gene>
    <name evidence="18" type="ORF">GSTENG00028116001</name>
</gene>
<sequence>MAARSAALSLSKIIPPFRGGRLGSTVQVFGTTVTSHRNHASRPGENIPPPAKYGGRHTVTLIPGDGIGPELLNHVREVFRFSCVPVDFEVVHVNSALESEDDIKNAITAIRRNGVALKGNIETKHTMPPSVKSRNSILRTSLDLFANVMHCQSLPGVQTRHKDIDIMIIRENTEGEYSSLEHESVSGVVECLKIITRSNSLRIAEYAFRLAREKGRRRVTAVHKANIMKLGDGLFLQCCREVASGYPEITFDSMIVDNTTMQLVSKPQQFDVMVMPNLYGNVVSNVCAGLVGGPGLVPGANYGRDYAVFETATRNTGKSIAERNVANPTAMLLASCMMLDHLKLNDYASLIRNAVLTTMNENRLHTPDIGGQGTTSEVVQSVMKIIQS</sequence>
<comment type="similarity">
    <text evidence="4 15">Belongs to the isocitrate and isopropylmalate dehydrogenases family.</text>
</comment>
<dbReference type="PANTHER" id="PTHR11835:SF60">
    <property type="entry name" value="ISOCITRATE DEHYDROGENASE [NAD] SUBUNIT, MITOCHONDRIAL"/>
    <property type="match status" value="1"/>
</dbReference>
<evidence type="ECO:0000256" key="7">
    <source>
        <dbReference type="ARBA" id="ARBA00022723"/>
    </source>
</evidence>
<evidence type="ECO:0000256" key="9">
    <source>
        <dbReference type="ARBA" id="ARBA00022840"/>
    </source>
</evidence>
<evidence type="ECO:0000256" key="11">
    <source>
        <dbReference type="ARBA" id="ARBA00022946"/>
    </source>
</evidence>
<proteinExistence type="inferred from homology"/>
<dbReference type="GO" id="GO:0005524">
    <property type="term" value="F:ATP binding"/>
    <property type="evidence" value="ECO:0007669"/>
    <property type="project" value="UniProtKB-KW"/>
</dbReference>
<name>Q4RVY7_TETNG</name>
<organism evidence="18">
    <name type="scientific">Tetraodon nigroviridis</name>
    <name type="common">Spotted green pufferfish</name>
    <name type="synonym">Chelonodon nigroviridis</name>
    <dbReference type="NCBI Taxonomy" id="99883"/>
    <lineage>
        <taxon>Eukaryota</taxon>
        <taxon>Metazoa</taxon>
        <taxon>Chordata</taxon>
        <taxon>Craniata</taxon>
        <taxon>Vertebrata</taxon>
        <taxon>Euteleostomi</taxon>
        <taxon>Actinopterygii</taxon>
        <taxon>Neopterygii</taxon>
        <taxon>Teleostei</taxon>
        <taxon>Neoteleostei</taxon>
        <taxon>Acanthomorphata</taxon>
        <taxon>Eupercaria</taxon>
        <taxon>Tetraodontiformes</taxon>
        <taxon>Tetradontoidea</taxon>
        <taxon>Tetraodontidae</taxon>
        <taxon>Tetraodon</taxon>
    </lineage>
</organism>
<dbReference type="Gene3D" id="3.40.718.10">
    <property type="entry name" value="Isopropylmalate Dehydrogenase"/>
    <property type="match status" value="1"/>
</dbReference>
<dbReference type="NCBIfam" id="TIGR00175">
    <property type="entry name" value="mito_nad_idh"/>
    <property type="match status" value="1"/>
</dbReference>
<keyword evidence="12 15" id="KW-0496">Mitochondrion</keyword>
<dbReference type="OrthoDB" id="10261637at2759"/>
<comment type="function">
    <text evidence="14">Regulatory subunit which plays a role in the allosteric regulation of the enzyme catalyzing the decarboxylation of isocitrate (ICT) into alpha-ketoglutarate. The heterodimer composed of the alpha (IDH3A) and beta (IDH3B) subunits and the heterodimer composed of the alpha (IDH3A) and gamma (IDH3G) subunits, have considerable basal activity but the full activity of the heterotetramer (containing two subunits of IDH3A, one of IDH3B and one of IDH3G) requires the assembly and cooperative function of both heterodimers.</text>
</comment>
<accession>Q4RVY7</accession>
<keyword evidence="11 15" id="KW-0809">Transit peptide</keyword>
<dbReference type="PANTHER" id="PTHR11835">
    <property type="entry name" value="DECARBOXYLATING DEHYDROGENASES-ISOCITRATE, ISOPROPYLMALATE, TARTRATE"/>
    <property type="match status" value="1"/>
</dbReference>
<evidence type="ECO:0000313" key="18">
    <source>
        <dbReference type="EMBL" id="CAG07445.1"/>
    </source>
</evidence>
<keyword evidence="6 15" id="KW-0816">Tricarboxylic acid cycle</keyword>
<dbReference type="GO" id="GO:0006102">
    <property type="term" value="P:isocitrate metabolic process"/>
    <property type="evidence" value="ECO:0007669"/>
    <property type="project" value="TreeGrafter"/>
</dbReference>
<comment type="subcellular location">
    <subcellularLocation>
        <location evidence="3 15">Mitochondrion</location>
    </subcellularLocation>
</comment>